<dbReference type="InterPro" id="IPR025629">
    <property type="entry name" value="DUF4287"/>
</dbReference>
<dbReference type="Pfam" id="PF14117">
    <property type="entry name" value="DUF4287"/>
    <property type="match status" value="1"/>
</dbReference>
<dbReference type="RefSeq" id="WP_066719971.1">
    <property type="nucleotide sequence ID" value="NZ_JBHSLU010000045.1"/>
</dbReference>
<name>A0ABW0P177_9HYPH</name>
<protein>
    <submittedName>
        <fullName evidence="1">DUF4287 domain-containing protein</fullName>
    </submittedName>
</protein>
<keyword evidence="2" id="KW-1185">Reference proteome</keyword>
<sequence>MAEPRIKGPASYFPSIEKTYGRPIGDWLQIVRERLPAKHMEIVSMLKSEHGLGHGHANAIVAHVMAEAKD</sequence>
<gene>
    <name evidence="1" type="ORF">ACFPN9_14575</name>
</gene>
<evidence type="ECO:0000313" key="1">
    <source>
        <dbReference type="EMBL" id="MFC5506481.1"/>
    </source>
</evidence>
<dbReference type="Proteomes" id="UP001596060">
    <property type="component" value="Unassembled WGS sequence"/>
</dbReference>
<reference evidence="2" key="1">
    <citation type="journal article" date="2019" name="Int. J. Syst. Evol. Microbiol.">
        <title>The Global Catalogue of Microorganisms (GCM) 10K type strain sequencing project: providing services to taxonomists for standard genome sequencing and annotation.</title>
        <authorList>
            <consortium name="The Broad Institute Genomics Platform"/>
            <consortium name="The Broad Institute Genome Sequencing Center for Infectious Disease"/>
            <person name="Wu L."/>
            <person name="Ma J."/>
        </authorList>
    </citation>
    <scope>NUCLEOTIDE SEQUENCE [LARGE SCALE GENOMIC DNA]</scope>
    <source>
        <strain evidence="2">CCUG 43117</strain>
    </source>
</reference>
<proteinExistence type="predicted"/>
<evidence type="ECO:0000313" key="2">
    <source>
        <dbReference type="Proteomes" id="UP001596060"/>
    </source>
</evidence>
<dbReference type="EMBL" id="JBHSLU010000045">
    <property type="protein sequence ID" value="MFC5506481.1"/>
    <property type="molecule type" value="Genomic_DNA"/>
</dbReference>
<organism evidence="1 2">
    <name type="scientific">Bosea massiliensis</name>
    <dbReference type="NCBI Taxonomy" id="151419"/>
    <lineage>
        <taxon>Bacteria</taxon>
        <taxon>Pseudomonadati</taxon>
        <taxon>Pseudomonadota</taxon>
        <taxon>Alphaproteobacteria</taxon>
        <taxon>Hyphomicrobiales</taxon>
        <taxon>Boseaceae</taxon>
        <taxon>Bosea</taxon>
    </lineage>
</organism>
<comment type="caution">
    <text evidence="1">The sequence shown here is derived from an EMBL/GenBank/DDBJ whole genome shotgun (WGS) entry which is preliminary data.</text>
</comment>
<accession>A0ABW0P177</accession>